<keyword evidence="6" id="KW-1185">Reference proteome</keyword>
<dbReference type="InterPro" id="IPR006114">
    <property type="entry name" value="6PGDH_C"/>
</dbReference>
<keyword evidence="2" id="KW-0560">Oxidoreductase</keyword>
<dbReference type="NCBIfam" id="NF007161">
    <property type="entry name" value="PRK09599.1"/>
    <property type="match status" value="1"/>
</dbReference>
<dbReference type="Pfam" id="PF03446">
    <property type="entry name" value="NAD_binding_2"/>
    <property type="match status" value="1"/>
</dbReference>
<reference evidence="5 6" key="1">
    <citation type="submission" date="2019-07" db="EMBL/GenBank/DDBJ databases">
        <title>Whole genome shotgun sequence of Alkalibacterium kapii NBRC 103247.</title>
        <authorList>
            <person name="Hosoyama A."/>
            <person name="Uohara A."/>
            <person name="Ohji S."/>
            <person name="Ichikawa N."/>
        </authorList>
    </citation>
    <scope>NUCLEOTIDE SEQUENCE [LARGE SCALE GENOMIC DNA]</scope>
    <source>
        <strain evidence="5 6">NBRC 103247</strain>
    </source>
</reference>
<dbReference type="SUPFAM" id="SSF48179">
    <property type="entry name" value="6-phosphogluconate dehydrogenase C-terminal domain-like"/>
    <property type="match status" value="1"/>
</dbReference>
<dbReference type="Gene3D" id="1.10.1040.10">
    <property type="entry name" value="N-(1-d-carboxylethyl)-l-norvaline Dehydrogenase, domain 2"/>
    <property type="match status" value="1"/>
</dbReference>
<dbReference type="InterPro" id="IPR006115">
    <property type="entry name" value="6PGDH_NADP-bd"/>
</dbReference>
<dbReference type="SUPFAM" id="SSF51735">
    <property type="entry name" value="NAD(P)-binding Rossmann-fold domains"/>
    <property type="match status" value="1"/>
</dbReference>
<dbReference type="RefSeq" id="WP_222592471.1">
    <property type="nucleotide sequence ID" value="NZ_BJUY01000005.1"/>
</dbReference>
<comment type="similarity">
    <text evidence="1">Belongs to the 6-phosphogluconate dehydrogenase family.</text>
</comment>
<evidence type="ECO:0000256" key="2">
    <source>
        <dbReference type="ARBA" id="ARBA00023002"/>
    </source>
</evidence>
<dbReference type="InterPro" id="IPR036291">
    <property type="entry name" value="NAD(P)-bd_dom_sf"/>
</dbReference>
<gene>
    <name evidence="5" type="ORF">AKA01nite_06940</name>
</gene>
<dbReference type="Proteomes" id="UP000321662">
    <property type="component" value="Unassembled WGS sequence"/>
</dbReference>
<organism evidence="5 6">
    <name type="scientific">Alkalibacterium kapii</name>
    <dbReference type="NCBI Taxonomy" id="426704"/>
    <lineage>
        <taxon>Bacteria</taxon>
        <taxon>Bacillati</taxon>
        <taxon>Bacillota</taxon>
        <taxon>Bacilli</taxon>
        <taxon>Lactobacillales</taxon>
        <taxon>Carnobacteriaceae</taxon>
        <taxon>Alkalibacterium</taxon>
    </lineage>
</organism>
<dbReference type="NCBIfam" id="TIGR00872">
    <property type="entry name" value="gnd_rel"/>
    <property type="match status" value="1"/>
</dbReference>
<dbReference type="InterPro" id="IPR013328">
    <property type="entry name" value="6PGD_dom2"/>
</dbReference>
<dbReference type="GO" id="GO:0006098">
    <property type="term" value="P:pentose-phosphate shunt"/>
    <property type="evidence" value="ECO:0007669"/>
    <property type="project" value="InterPro"/>
</dbReference>
<comment type="caution">
    <text evidence="5">The sequence shown here is derived from an EMBL/GenBank/DDBJ whole genome shotgun (WGS) entry which is preliminary data.</text>
</comment>
<name>A0A511ATM3_9LACT</name>
<dbReference type="InterPro" id="IPR004849">
    <property type="entry name" value="6DGDH_YqeC"/>
</dbReference>
<sequence length="301" mass="32912">MNVAICGLGKMGMNLVLNLMDHGHKVVAYDINDKLVEEAEARGATGARTLEEVVNNLPDKKVIWMMVPAGDITEQLVTAIEPHLSPGDVLMDGGNAFYKDSMRRHEKLKALGIHYIDVGTSGGMEGAREGACTMVGGDKEAVSEVEQIFKDVSVTNGYLYTGRSGSGHFLKMVHNGVEYGMMQAIGEGFDILEKSAFDYDHEKVARVWNNGSVIRSWLMELIETAFSEDPKLDDIKGIVHASGEGRWTVETAMELETSAPVIALSLMMRNRSLENDTFSGKVVASLRNQFGGHSVELKDSK</sequence>
<keyword evidence="3" id="KW-0311">Gluconate utilization</keyword>
<dbReference type="Gene3D" id="3.40.50.720">
    <property type="entry name" value="NAD(P)-binding Rossmann-like Domain"/>
    <property type="match status" value="1"/>
</dbReference>
<dbReference type="InterPro" id="IPR008927">
    <property type="entry name" value="6-PGluconate_DH-like_C_sf"/>
</dbReference>
<dbReference type="AlphaFoldDB" id="A0A511ATM3"/>
<dbReference type="InterPro" id="IPR006183">
    <property type="entry name" value="Pgluconate_DH"/>
</dbReference>
<protein>
    <submittedName>
        <fullName evidence="5">6-phosphogluconate dehydrogenase (Decarboxylating)</fullName>
    </submittedName>
</protein>
<dbReference type="GO" id="GO:0050661">
    <property type="term" value="F:NADP binding"/>
    <property type="evidence" value="ECO:0007669"/>
    <property type="project" value="InterPro"/>
</dbReference>
<dbReference type="EMBL" id="BJUY01000005">
    <property type="protein sequence ID" value="GEK91072.1"/>
    <property type="molecule type" value="Genomic_DNA"/>
</dbReference>
<proteinExistence type="inferred from homology"/>
<evidence type="ECO:0000256" key="3">
    <source>
        <dbReference type="ARBA" id="ARBA00023064"/>
    </source>
</evidence>
<evidence type="ECO:0000313" key="5">
    <source>
        <dbReference type="EMBL" id="GEK91072.1"/>
    </source>
</evidence>
<feature type="domain" description="6-phosphogluconate dehydrogenase C-terminal" evidence="4">
    <location>
        <begin position="167"/>
        <end position="301"/>
    </location>
</feature>
<evidence type="ECO:0000313" key="6">
    <source>
        <dbReference type="Proteomes" id="UP000321662"/>
    </source>
</evidence>
<dbReference type="Pfam" id="PF00393">
    <property type="entry name" value="6PGD"/>
    <property type="match status" value="1"/>
</dbReference>
<evidence type="ECO:0000256" key="1">
    <source>
        <dbReference type="ARBA" id="ARBA00008419"/>
    </source>
</evidence>
<dbReference type="GO" id="GO:0004616">
    <property type="term" value="F:phosphogluconate dehydrogenase (decarboxylating) activity"/>
    <property type="evidence" value="ECO:0007669"/>
    <property type="project" value="InterPro"/>
</dbReference>
<dbReference type="PANTHER" id="PTHR11811">
    <property type="entry name" value="6-PHOSPHOGLUCONATE DEHYDROGENASE"/>
    <property type="match status" value="1"/>
</dbReference>
<dbReference type="SMART" id="SM01350">
    <property type="entry name" value="6PGD"/>
    <property type="match status" value="1"/>
</dbReference>
<evidence type="ECO:0000259" key="4">
    <source>
        <dbReference type="SMART" id="SM01350"/>
    </source>
</evidence>
<accession>A0A511ATM3</accession>
<dbReference type="GO" id="GO:0019521">
    <property type="term" value="P:D-gluconate metabolic process"/>
    <property type="evidence" value="ECO:0007669"/>
    <property type="project" value="UniProtKB-KW"/>
</dbReference>
<dbReference type="PRINTS" id="PR00076">
    <property type="entry name" value="6PGDHDRGNASE"/>
</dbReference>